<evidence type="ECO:0000313" key="1">
    <source>
        <dbReference type="EMBL" id="BDG72537.1"/>
    </source>
</evidence>
<sequence>MDAERISVAETCLHAAHDGSLSFPAIIGKLLAAGFEGYTVDYRRNSQTFYLPDGDSVALDMKASAGTVPAAFDANEVERLVRWAQSNAADYSFAAFCEKAKVAGCAGYLVSFLGGRVVYFGRTAETHVEHFPK</sequence>
<evidence type="ECO:0000313" key="2">
    <source>
        <dbReference type="Proteomes" id="UP000831327"/>
    </source>
</evidence>
<name>A0ABM7Y3W5_9PROT</name>
<gene>
    <name evidence="1" type="ORF">Rmf_24660</name>
</gene>
<dbReference type="SUPFAM" id="SSF160419">
    <property type="entry name" value="YdfO-like"/>
    <property type="match status" value="1"/>
</dbReference>
<keyword evidence="2" id="KW-1185">Reference proteome</keyword>
<dbReference type="Gene3D" id="3.30.1810.10">
    <property type="entry name" value="YdfO-like"/>
    <property type="match status" value="1"/>
</dbReference>
<evidence type="ECO:0008006" key="3">
    <source>
        <dbReference type="Google" id="ProtNLM"/>
    </source>
</evidence>
<proteinExistence type="predicted"/>
<dbReference type="Proteomes" id="UP000831327">
    <property type="component" value="Chromosome"/>
</dbReference>
<dbReference type="InterPro" id="IPR036696">
    <property type="entry name" value="YdfO-like_sf"/>
</dbReference>
<dbReference type="EMBL" id="AP025637">
    <property type="protein sequence ID" value="BDG72537.1"/>
    <property type="molecule type" value="Genomic_DNA"/>
</dbReference>
<organism evidence="1 2">
    <name type="scientific">Roseomonas fluvialis</name>
    <dbReference type="NCBI Taxonomy" id="1750527"/>
    <lineage>
        <taxon>Bacteria</taxon>
        <taxon>Pseudomonadati</taxon>
        <taxon>Pseudomonadota</taxon>
        <taxon>Alphaproteobacteria</taxon>
        <taxon>Acetobacterales</taxon>
        <taxon>Roseomonadaceae</taxon>
        <taxon>Roseomonas</taxon>
    </lineage>
</organism>
<protein>
    <recommendedName>
        <fullName evidence="3">DUF1398 domain-containing protein</fullName>
    </recommendedName>
</protein>
<reference evidence="1 2" key="1">
    <citation type="journal article" date="2016" name="Microbes Environ.">
        <title>Phylogenetically diverse aerobic anoxygenic phototrophic bacteria isolated from epilithic biofilms in Tama river, Japan.</title>
        <authorList>
            <person name="Hirose S."/>
            <person name="Matsuura K."/>
            <person name="Haruta S."/>
        </authorList>
    </citation>
    <scope>NUCLEOTIDE SEQUENCE [LARGE SCALE GENOMIC DNA]</scope>
    <source>
        <strain evidence="1 2">S08</strain>
    </source>
</reference>
<accession>A0ABM7Y3W5</accession>
<dbReference type="RefSeq" id="WP_244459738.1">
    <property type="nucleotide sequence ID" value="NZ_AP025637.1"/>
</dbReference>